<gene>
    <name evidence="3" type="ORF">GTHE00462_LOCUS39683</name>
</gene>
<dbReference type="PANTHER" id="PTHR43358">
    <property type="entry name" value="ALPHA/BETA-HYDROLASE"/>
    <property type="match status" value="1"/>
</dbReference>
<dbReference type="SUPFAM" id="SSF53474">
    <property type="entry name" value="alpha/beta-Hydrolases"/>
    <property type="match status" value="1"/>
</dbReference>
<dbReference type="Pfam" id="PF00561">
    <property type="entry name" value="Abhydrolase_1"/>
    <property type="match status" value="1"/>
</dbReference>
<dbReference type="Gene3D" id="3.40.50.1820">
    <property type="entry name" value="alpha/beta hydrolase"/>
    <property type="match status" value="1"/>
</dbReference>
<feature type="compositionally biased region" description="Basic and acidic residues" evidence="1">
    <location>
        <begin position="432"/>
        <end position="454"/>
    </location>
</feature>
<dbReference type="InterPro" id="IPR052920">
    <property type="entry name" value="DNA-binding_regulatory"/>
</dbReference>
<feature type="domain" description="AB hydrolase-1" evidence="2">
    <location>
        <begin position="92"/>
        <end position="200"/>
    </location>
</feature>
<evidence type="ECO:0000256" key="1">
    <source>
        <dbReference type="SAM" id="MobiDB-lite"/>
    </source>
</evidence>
<reference evidence="3" key="1">
    <citation type="submission" date="2021-01" db="EMBL/GenBank/DDBJ databases">
        <authorList>
            <person name="Corre E."/>
            <person name="Pelletier E."/>
            <person name="Niang G."/>
            <person name="Scheremetjew M."/>
            <person name="Finn R."/>
            <person name="Kale V."/>
            <person name="Holt S."/>
            <person name="Cochrane G."/>
            <person name="Meng A."/>
            <person name="Brown T."/>
            <person name="Cohen L."/>
        </authorList>
    </citation>
    <scope>NUCLEOTIDE SEQUENCE</scope>
    <source>
        <strain evidence="3">CCMP 2712</strain>
    </source>
</reference>
<dbReference type="InterPro" id="IPR029058">
    <property type="entry name" value="AB_hydrolase_fold"/>
</dbReference>
<sequence length="500" mass="54612">MSFFGQIAETWQALIDLIIRPPRHEYRVNRDLGPRHLVVQGKFVIRDDIELMNARGYMLKCSHFQPAELIDVENSSDQDMKSRMRPQKKPFPCVVYCHGNAGSRVDAMAVLPVLLPQGISVFAFDFAGAGQSEGAYLSLGYFEKDDLATVVEYLKGVERVNRIGLWGHSMGACTCLLYAANGGDQVVSAMVLDSSFSSLDAVISETAASAKQKLGESIAPAITFMPDMFIPMAVAVMRRSILSQAAFDIREVNPLGKCENLLLPALFGHADDDEMVSPVHSTRLHESYGGNSTLIRFPGNHNSPRSDFFLSSALEFFRCILRPGDEEHPAEALIFHNATSIRGLMGNRMAASNRGKGFQSSNVSATGEKCFHVGRTASSLSILANMCLECNPTLRQKREASLIAAKCRKHVQAEKRANRAMREGTTSLTADSGERAIEGEGRERERREREDSSRQENSVSCPEIPSSGDDDGGVAWGATGNEGIQLPSCQLNNIGGGESQ</sequence>
<dbReference type="PANTHER" id="PTHR43358:SF4">
    <property type="entry name" value="ALPHA_BETA HYDROLASE FOLD-1 DOMAIN-CONTAINING PROTEIN"/>
    <property type="match status" value="1"/>
</dbReference>
<name>A0A7S4UU57_GUITH</name>
<feature type="region of interest" description="Disordered" evidence="1">
    <location>
        <begin position="413"/>
        <end position="500"/>
    </location>
</feature>
<organism evidence="3">
    <name type="scientific">Guillardia theta</name>
    <name type="common">Cryptophyte</name>
    <name type="synonym">Cryptomonas phi</name>
    <dbReference type="NCBI Taxonomy" id="55529"/>
    <lineage>
        <taxon>Eukaryota</taxon>
        <taxon>Cryptophyceae</taxon>
        <taxon>Pyrenomonadales</taxon>
        <taxon>Geminigeraceae</taxon>
        <taxon>Guillardia</taxon>
    </lineage>
</organism>
<feature type="compositionally biased region" description="Basic and acidic residues" evidence="1">
    <location>
        <begin position="413"/>
        <end position="422"/>
    </location>
</feature>
<dbReference type="EMBL" id="HBKN01050883">
    <property type="protein sequence ID" value="CAE2341687.1"/>
    <property type="molecule type" value="Transcribed_RNA"/>
</dbReference>
<evidence type="ECO:0000313" key="3">
    <source>
        <dbReference type="EMBL" id="CAE2341687.1"/>
    </source>
</evidence>
<dbReference type="InterPro" id="IPR000073">
    <property type="entry name" value="AB_hydrolase_1"/>
</dbReference>
<evidence type="ECO:0000259" key="2">
    <source>
        <dbReference type="Pfam" id="PF00561"/>
    </source>
</evidence>
<proteinExistence type="predicted"/>
<accession>A0A7S4UU57</accession>
<dbReference type="AlphaFoldDB" id="A0A7S4UU57"/>
<protein>
    <recommendedName>
        <fullName evidence="2">AB hydrolase-1 domain-containing protein</fullName>
    </recommendedName>
</protein>